<dbReference type="PANTHER" id="PTHR46942:SF1">
    <property type="entry name" value="SIALIC ACID-BINDING IG-LIKE LECTIN 15"/>
    <property type="match status" value="1"/>
</dbReference>
<feature type="region of interest" description="Disordered" evidence="1">
    <location>
        <begin position="110"/>
        <end position="129"/>
    </location>
</feature>
<evidence type="ECO:0000256" key="2">
    <source>
        <dbReference type="SAM" id="Phobius"/>
    </source>
</evidence>
<dbReference type="SUPFAM" id="SSF48726">
    <property type="entry name" value="Immunoglobulin"/>
    <property type="match status" value="2"/>
</dbReference>
<dbReference type="GO" id="GO:2001204">
    <property type="term" value="P:regulation of osteoclast development"/>
    <property type="evidence" value="ECO:0007669"/>
    <property type="project" value="TreeGrafter"/>
</dbReference>
<gene>
    <name evidence="4" type="primary">Siglec15_0</name>
    <name evidence="4" type="ORF">GTO95_0012740</name>
</gene>
<dbReference type="InterPro" id="IPR013106">
    <property type="entry name" value="Ig_V-set"/>
</dbReference>
<dbReference type="InterPro" id="IPR013783">
    <property type="entry name" value="Ig-like_fold"/>
</dbReference>
<name>A0A8J7TI68_ATRSP</name>
<sequence length="431" mass="45759">MLLSVGKLPLLPRTALLSIDEQTQTKLQHDGSRESQCRIFLLLLYSSSALHGSSTATLEQDEVISCPGCCLAGFSFPSACLRPSRRNPPPYKNLNGEAARGLLCRNAKTLGPSQHTPGHSAEPSLPLPEAQTKVGGELNSRLVVVPALAGSMAYRWLPLAAVAMGLCAQELGTSNWNVDQPSPVKGWPGGSATLSCNFTHPPTLGPTRILWLKDRHSLTPQPDSGEVGVVVLNCTVKTLGQECSAGAGWKGRVSLEGDLQQRNGALRLRDLRLSDTGPYYCRLEFLENSTRGYTFVYPRLLNVSMVEPVSIRNLSLSAGSSGAVLLMCVAGGSPVPSLTLFSPTGSTVPKLPGTSPGQLSAVLHSPVPPGNYTCVANNTAGQETRTIWLEGDAPEASHGGHSVWVYILGPLSVLVAIGTGLALFLWRRKGE</sequence>
<keyword evidence="2" id="KW-0472">Membrane</keyword>
<keyword evidence="2" id="KW-1133">Transmembrane helix</keyword>
<dbReference type="AlphaFoldDB" id="A0A8J7TI68"/>
<feature type="domain" description="Ig-like" evidence="3">
    <location>
        <begin position="158"/>
        <end position="294"/>
    </location>
</feature>
<feature type="transmembrane region" description="Helical" evidence="2">
    <location>
        <begin position="403"/>
        <end position="426"/>
    </location>
</feature>
<dbReference type="SMART" id="SM00406">
    <property type="entry name" value="IGv"/>
    <property type="match status" value="1"/>
</dbReference>
<dbReference type="PROSITE" id="PS50835">
    <property type="entry name" value="IG_LIKE"/>
    <property type="match status" value="1"/>
</dbReference>
<dbReference type="PANTHER" id="PTHR46942">
    <property type="entry name" value="SIALIC ACID-BINDING IG-LIKE LECTIN 15"/>
    <property type="match status" value="1"/>
</dbReference>
<dbReference type="GO" id="GO:0005886">
    <property type="term" value="C:plasma membrane"/>
    <property type="evidence" value="ECO:0007669"/>
    <property type="project" value="TreeGrafter"/>
</dbReference>
<evidence type="ECO:0000259" key="3">
    <source>
        <dbReference type="PROSITE" id="PS50835"/>
    </source>
</evidence>
<protein>
    <submittedName>
        <fullName evidence="4">SIG15 protein</fullName>
    </submittedName>
</protein>
<dbReference type="Proteomes" id="UP000736164">
    <property type="component" value="Unassembled WGS sequence"/>
</dbReference>
<keyword evidence="5" id="KW-1185">Reference proteome</keyword>
<dbReference type="EMBL" id="JAAWVO010070989">
    <property type="protein sequence ID" value="MBN3324499.1"/>
    <property type="molecule type" value="Genomic_DNA"/>
</dbReference>
<dbReference type="InterPro" id="IPR003599">
    <property type="entry name" value="Ig_sub"/>
</dbReference>
<dbReference type="Gene3D" id="2.60.40.10">
    <property type="entry name" value="Immunoglobulins"/>
    <property type="match status" value="2"/>
</dbReference>
<organism evidence="4 5">
    <name type="scientific">Atractosteus spatula</name>
    <name type="common">Alligator gar</name>
    <name type="synonym">Lepisosteus spatula</name>
    <dbReference type="NCBI Taxonomy" id="7917"/>
    <lineage>
        <taxon>Eukaryota</taxon>
        <taxon>Metazoa</taxon>
        <taxon>Chordata</taxon>
        <taxon>Craniata</taxon>
        <taxon>Vertebrata</taxon>
        <taxon>Euteleostomi</taxon>
        <taxon>Actinopterygii</taxon>
        <taxon>Neopterygii</taxon>
        <taxon>Holostei</taxon>
        <taxon>Semionotiformes</taxon>
        <taxon>Lepisosteidae</taxon>
        <taxon>Atractosteus</taxon>
    </lineage>
</organism>
<dbReference type="InterPro" id="IPR042836">
    <property type="entry name" value="SIG15"/>
</dbReference>
<dbReference type="Pfam" id="PF07686">
    <property type="entry name" value="V-set"/>
    <property type="match status" value="1"/>
</dbReference>
<dbReference type="InterPro" id="IPR036179">
    <property type="entry name" value="Ig-like_dom_sf"/>
</dbReference>
<dbReference type="SMART" id="SM00409">
    <property type="entry name" value="IG"/>
    <property type="match status" value="1"/>
</dbReference>
<comment type="caution">
    <text evidence="4">The sequence shown here is derived from an EMBL/GenBank/DDBJ whole genome shotgun (WGS) entry which is preliminary data.</text>
</comment>
<reference evidence="4" key="1">
    <citation type="journal article" date="2021" name="Cell">
        <title>Tracing the genetic footprints of vertebrate landing in non-teleost ray-finned fishes.</title>
        <authorList>
            <person name="Bi X."/>
            <person name="Wang K."/>
            <person name="Yang L."/>
            <person name="Pan H."/>
            <person name="Jiang H."/>
            <person name="Wei Q."/>
            <person name="Fang M."/>
            <person name="Yu H."/>
            <person name="Zhu C."/>
            <person name="Cai Y."/>
            <person name="He Y."/>
            <person name="Gan X."/>
            <person name="Zeng H."/>
            <person name="Yu D."/>
            <person name="Zhu Y."/>
            <person name="Jiang H."/>
            <person name="Qiu Q."/>
            <person name="Yang H."/>
            <person name="Zhang Y.E."/>
            <person name="Wang W."/>
            <person name="Zhu M."/>
            <person name="He S."/>
            <person name="Zhang G."/>
        </authorList>
    </citation>
    <scope>NUCLEOTIDE SEQUENCE</scope>
    <source>
        <strain evidence="4">Allg_001</strain>
    </source>
</reference>
<evidence type="ECO:0000313" key="5">
    <source>
        <dbReference type="Proteomes" id="UP000736164"/>
    </source>
</evidence>
<accession>A0A8J7TI68</accession>
<feature type="non-terminal residue" evidence="4">
    <location>
        <position position="431"/>
    </location>
</feature>
<dbReference type="GO" id="GO:0032956">
    <property type="term" value="P:regulation of actin cytoskeleton organization"/>
    <property type="evidence" value="ECO:0007669"/>
    <property type="project" value="TreeGrafter"/>
</dbReference>
<dbReference type="GO" id="GO:0045124">
    <property type="term" value="P:regulation of bone resorption"/>
    <property type="evidence" value="ECO:0007669"/>
    <property type="project" value="TreeGrafter"/>
</dbReference>
<proteinExistence type="predicted"/>
<evidence type="ECO:0000256" key="1">
    <source>
        <dbReference type="SAM" id="MobiDB-lite"/>
    </source>
</evidence>
<dbReference type="InterPro" id="IPR007110">
    <property type="entry name" value="Ig-like_dom"/>
</dbReference>
<evidence type="ECO:0000313" key="4">
    <source>
        <dbReference type="EMBL" id="MBN3324499.1"/>
    </source>
</evidence>
<keyword evidence="2" id="KW-0812">Transmembrane</keyword>
<feature type="non-terminal residue" evidence="4">
    <location>
        <position position="1"/>
    </location>
</feature>